<gene>
    <name evidence="2" type="ORF">UU84_C0009G0013</name>
</gene>
<dbReference type="InterPro" id="IPR043502">
    <property type="entry name" value="DNA/RNA_pol_sf"/>
</dbReference>
<proteinExistence type="predicted"/>
<dbReference type="EMBL" id="LCCE01000009">
    <property type="protein sequence ID" value="KKS27177.1"/>
    <property type="molecule type" value="Genomic_DNA"/>
</dbReference>
<dbReference type="SUPFAM" id="SSF56672">
    <property type="entry name" value="DNA/RNA polymerases"/>
    <property type="match status" value="1"/>
</dbReference>
<evidence type="ECO:0000259" key="1">
    <source>
        <dbReference type="PROSITE" id="PS50878"/>
    </source>
</evidence>
<dbReference type="Pfam" id="PF00078">
    <property type="entry name" value="RVT_1"/>
    <property type="match status" value="1"/>
</dbReference>
<dbReference type="Proteomes" id="UP000033859">
    <property type="component" value="Unassembled WGS sequence"/>
</dbReference>
<accession>A0A0G0XRZ3</accession>
<reference evidence="2 3" key="1">
    <citation type="journal article" date="2015" name="Nature">
        <title>rRNA introns, odd ribosomes, and small enigmatic genomes across a large radiation of phyla.</title>
        <authorList>
            <person name="Brown C.T."/>
            <person name="Hug L.A."/>
            <person name="Thomas B.C."/>
            <person name="Sharon I."/>
            <person name="Castelle C.J."/>
            <person name="Singh A."/>
            <person name="Wilkins M.J."/>
            <person name="Williams K.H."/>
            <person name="Banfield J.F."/>
        </authorList>
    </citation>
    <scope>NUCLEOTIDE SEQUENCE [LARGE SCALE GENOMIC DNA]</scope>
</reference>
<comment type="caution">
    <text evidence="2">The sequence shown here is derived from an EMBL/GenBank/DDBJ whole genome shotgun (WGS) entry which is preliminary data.</text>
</comment>
<feature type="domain" description="Reverse transcriptase" evidence="1">
    <location>
        <begin position="1"/>
        <end position="133"/>
    </location>
</feature>
<evidence type="ECO:0000313" key="2">
    <source>
        <dbReference type="EMBL" id="KKS27177.1"/>
    </source>
</evidence>
<sequence length="249" mass="29607">MNYWNRNTNLYNKQTVGIPQDAMGDCSRILANFYLQPYDKIVYELCKQNKCKYLRYADDQFLFAEDKNKLHILIFKVSKKLNSLGLSVNQKKVKVRTTEDLINDRSFKIFDLLKEGRDRKDKKKVEQFVDYYLDLLDKSGLVNIKDNGTPLLNKALFCQALKSIDFSKKTKLMSCYLDDEYLKNARAIHLEKIYKLLNKNYRQEFIKKLNTLSRKLIHNAFHYELLNFYEKNAIDSRLVLKRIKKLSNI</sequence>
<organism evidence="2 3">
    <name type="scientific">Candidatus Yanofskybacteria bacterium GW2011_GWC2_41_9</name>
    <dbReference type="NCBI Taxonomy" id="1619029"/>
    <lineage>
        <taxon>Bacteria</taxon>
        <taxon>Candidatus Yanofskyibacteriota</taxon>
    </lineage>
</organism>
<dbReference type="InterPro" id="IPR000477">
    <property type="entry name" value="RT_dom"/>
</dbReference>
<dbReference type="AlphaFoldDB" id="A0A0G0XRZ3"/>
<evidence type="ECO:0000313" key="3">
    <source>
        <dbReference type="Proteomes" id="UP000033859"/>
    </source>
</evidence>
<dbReference type="PROSITE" id="PS50878">
    <property type="entry name" value="RT_POL"/>
    <property type="match status" value="1"/>
</dbReference>
<name>A0A0G0XRZ3_9BACT</name>
<protein>
    <recommendedName>
        <fullName evidence="1">Reverse transcriptase domain-containing protein</fullName>
    </recommendedName>
</protein>